<reference evidence="1 2" key="1">
    <citation type="submission" date="2016-02" db="EMBL/GenBank/DDBJ databases">
        <title>Corynebacterium glutamicum N24 whole genome sequencing project.</title>
        <authorList>
            <person name="Matsutani M."/>
            <person name="Nangtapong N."/>
            <person name="Yakushi T."/>
            <person name="Matsushita K."/>
        </authorList>
    </citation>
    <scope>NUCLEOTIDE SEQUENCE [LARGE SCALE GENOMIC DNA]</scope>
    <source>
        <strain evidence="1 2">N24</strain>
    </source>
</reference>
<dbReference type="KEGG" id="csur:N24_0218"/>
<gene>
    <name evidence="1" type="ORF">N24_0218</name>
</gene>
<evidence type="ECO:0000313" key="1">
    <source>
        <dbReference type="EMBL" id="BAU94480.1"/>
    </source>
</evidence>
<dbReference type="AlphaFoldDB" id="A0A160PQG9"/>
<dbReference type="EMBL" id="AP017369">
    <property type="protein sequence ID" value="BAU94480.1"/>
    <property type="molecule type" value="Genomic_DNA"/>
</dbReference>
<protein>
    <submittedName>
        <fullName evidence="1">Uncharacterized protein</fullName>
    </submittedName>
</protein>
<sequence>MSAYVQSNNLGCVPSRSLVTMSGYLADAGFTSLLAAKRPPQATLVLRAYSISTDIVLIHSELLIYTRTKT</sequence>
<dbReference type="Proteomes" id="UP000218244">
    <property type="component" value="Chromosome"/>
</dbReference>
<organism evidence="1 2">
    <name type="scientific">Corynebacterium suranareeae</name>
    <dbReference type="NCBI Taxonomy" id="2506452"/>
    <lineage>
        <taxon>Bacteria</taxon>
        <taxon>Bacillati</taxon>
        <taxon>Actinomycetota</taxon>
        <taxon>Actinomycetes</taxon>
        <taxon>Mycobacteriales</taxon>
        <taxon>Corynebacteriaceae</taxon>
        <taxon>Corynebacterium</taxon>
    </lineage>
</organism>
<accession>A0A160PQG9</accession>
<name>A0A160PQG9_9CORY</name>
<evidence type="ECO:0000313" key="2">
    <source>
        <dbReference type="Proteomes" id="UP000218244"/>
    </source>
</evidence>
<proteinExistence type="predicted"/>
<keyword evidence="2" id="KW-1185">Reference proteome</keyword>